<accession>A0A4Y3WGA9</accession>
<organism evidence="4 5">
    <name type="scientific">Pseudonocardia hydrocarbonoxydans</name>
    <dbReference type="NCBI Taxonomy" id="76726"/>
    <lineage>
        <taxon>Bacteria</taxon>
        <taxon>Bacillati</taxon>
        <taxon>Actinomycetota</taxon>
        <taxon>Actinomycetes</taxon>
        <taxon>Pseudonocardiales</taxon>
        <taxon>Pseudonocardiaceae</taxon>
        <taxon>Pseudonocardia</taxon>
    </lineage>
</organism>
<dbReference type="PRINTS" id="PR00080">
    <property type="entry name" value="SDRFAMILY"/>
</dbReference>
<dbReference type="Gene3D" id="3.40.50.720">
    <property type="entry name" value="NAD(P)-binding Rossmann-like Domain"/>
    <property type="match status" value="1"/>
</dbReference>
<proteinExistence type="inferred from homology"/>
<keyword evidence="2" id="KW-0560">Oxidoreductase</keyword>
<sequence length="262" mass="27067">MHISPDRFAGQVAVVTGAAQGIGRAVAVRLAREGARLMIGDVAAEPAATVAEQVDAAGGDADVVVADLSTADGARLLVARALDRYGRIDVLVNNVGGAIRVAPFDRFADAEIEAEINRSLWPTLWCTRAVLPTMLEQAAGSIVNVGSTAPRGIFRAPYAAAKGGVFALTTALALEVAGQGVRINCVAPGATDVQDRATPRDVLAAGGEEWGPRLREFFEHQIPMGRWGTVDEQAAAITFLASAEAGFVTGQVLTVGGGITVP</sequence>
<dbReference type="EMBL" id="BJNG01000003">
    <property type="protein sequence ID" value="GEC18037.1"/>
    <property type="molecule type" value="Genomic_DNA"/>
</dbReference>
<gene>
    <name evidence="4" type="primary">benD</name>
    <name evidence="4" type="ORF">PHY01_03200</name>
</gene>
<dbReference type="PRINTS" id="PR00081">
    <property type="entry name" value="GDHRDH"/>
</dbReference>
<dbReference type="FunFam" id="3.40.50.720:FF:000084">
    <property type="entry name" value="Short-chain dehydrogenase reductase"/>
    <property type="match status" value="1"/>
</dbReference>
<evidence type="ECO:0000256" key="3">
    <source>
        <dbReference type="RuleBase" id="RU000363"/>
    </source>
</evidence>
<dbReference type="PANTHER" id="PTHR42760">
    <property type="entry name" value="SHORT-CHAIN DEHYDROGENASES/REDUCTASES FAMILY MEMBER"/>
    <property type="match status" value="1"/>
</dbReference>
<dbReference type="GO" id="GO:0016616">
    <property type="term" value="F:oxidoreductase activity, acting on the CH-OH group of donors, NAD or NADP as acceptor"/>
    <property type="evidence" value="ECO:0007669"/>
    <property type="project" value="TreeGrafter"/>
</dbReference>
<comment type="similarity">
    <text evidence="1 3">Belongs to the short-chain dehydrogenases/reductases (SDR) family.</text>
</comment>
<dbReference type="SUPFAM" id="SSF51735">
    <property type="entry name" value="NAD(P)-binding Rossmann-fold domains"/>
    <property type="match status" value="1"/>
</dbReference>
<dbReference type="Pfam" id="PF00106">
    <property type="entry name" value="adh_short"/>
    <property type="match status" value="1"/>
</dbReference>
<evidence type="ECO:0000313" key="5">
    <source>
        <dbReference type="Proteomes" id="UP000320338"/>
    </source>
</evidence>
<dbReference type="PANTHER" id="PTHR42760:SF123">
    <property type="entry name" value="OXIDOREDUCTASE"/>
    <property type="match status" value="1"/>
</dbReference>
<evidence type="ECO:0000256" key="1">
    <source>
        <dbReference type="ARBA" id="ARBA00006484"/>
    </source>
</evidence>
<dbReference type="RefSeq" id="WP_218029967.1">
    <property type="nucleotide sequence ID" value="NZ_BAAARZ010000002.1"/>
</dbReference>
<evidence type="ECO:0000313" key="4">
    <source>
        <dbReference type="EMBL" id="GEC18037.1"/>
    </source>
</evidence>
<comment type="caution">
    <text evidence="4">The sequence shown here is derived from an EMBL/GenBank/DDBJ whole genome shotgun (WGS) entry which is preliminary data.</text>
</comment>
<dbReference type="InterPro" id="IPR036291">
    <property type="entry name" value="NAD(P)-bd_dom_sf"/>
</dbReference>
<dbReference type="Proteomes" id="UP000320338">
    <property type="component" value="Unassembled WGS sequence"/>
</dbReference>
<keyword evidence="5" id="KW-1185">Reference proteome</keyword>
<dbReference type="InterPro" id="IPR020904">
    <property type="entry name" value="Sc_DH/Rdtase_CS"/>
</dbReference>
<protein>
    <submittedName>
        <fullName evidence="4">1,6-dihydroxycyclohexa-2,4-diene-1-carboxylate dehydrogenase</fullName>
    </submittedName>
</protein>
<dbReference type="InterPro" id="IPR002347">
    <property type="entry name" value="SDR_fam"/>
</dbReference>
<evidence type="ECO:0000256" key="2">
    <source>
        <dbReference type="ARBA" id="ARBA00023002"/>
    </source>
</evidence>
<dbReference type="GO" id="GO:0030497">
    <property type="term" value="P:fatty acid elongation"/>
    <property type="evidence" value="ECO:0007669"/>
    <property type="project" value="TreeGrafter"/>
</dbReference>
<dbReference type="PROSITE" id="PS00061">
    <property type="entry name" value="ADH_SHORT"/>
    <property type="match status" value="1"/>
</dbReference>
<dbReference type="AlphaFoldDB" id="A0A4Y3WGA9"/>
<reference evidence="4 5" key="1">
    <citation type="submission" date="2019-06" db="EMBL/GenBank/DDBJ databases">
        <title>Whole genome shotgun sequence of Pseudonocardia hydrocarbonoxydans NBRC 14498.</title>
        <authorList>
            <person name="Hosoyama A."/>
            <person name="Uohara A."/>
            <person name="Ohji S."/>
            <person name="Ichikawa N."/>
        </authorList>
    </citation>
    <scope>NUCLEOTIDE SEQUENCE [LARGE SCALE GENOMIC DNA]</scope>
    <source>
        <strain evidence="4 5">NBRC 14498</strain>
    </source>
</reference>
<name>A0A4Y3WGA9_9PSEU</name>